<evidence type="ECO:0000256" key="3">
    <source>
        <dbReference type="ARBA" id="ARBA00022835"/>
    </source>
</evidence>
<dbReference type="GO" id="GO:0005730">
    <property type="term" value="C:nucleolus"/>
    <property type="evidence" value="ECO:0007669"/>
    <property type="project" value="UniProtKB-SubCell"/>
</dbReference>
<organism evidence="6">
    <name type="scientific">Alexandrium monilatum</name>
    <dbReference type="NCBI Taxonomy" id="311494"/>
    <lineage>
        <taxon>Eukaryota</taxon>
        <taxon>Sar</taxon>
        <taxon>Alveolata</taxon>
        <taxon>Dinophyceae</taxon>
        <taxon>Gonyaulacales</taxon>
        <taxon>Pyrocystaceae</taxon>
        <taxon>Alexandrium</taxon>
    </lineage>
</organism>
<dbReference type="AlphaFoldDB" id="A0A7S4PXK6"/>
<keyword evidence="3" id="KW-0271">Exosome</keyword>
<dbReference type="GO" id="GO:0003723">
    <property type="term" value="F:RNA binding"/>
    <property type="evidence" value="ECO:0007669"/>
    <property type="project" value="InterPro"/>
</dbReference>
<evidence type="ECO:0000256" key="2">
    <source>
        <dbReference type="ARBA" id="ARBA00022490"/>
    </source>
</evidence>
<dbReference type="GO" id="GO:0006396">
    <property type="term" value="P:RNA processing"/>
    <property type="evidence" value="ECO:0007669"/>
    <property type="project" value="InterPro"/>
</dbReference>
<evidence type="ECO:0000259" key="4">
    <source>
        <dbReference type="Pfam" id="PF10447"/>
    </source>
</evidence>
<proteinExistence type="predicted"/>
<dbReference type="Pfam" id="PF10447">
    <property type="entry name" value="EXOSC1"/>
    <property type="match status" value="1"/>
</dbReference>
<protein>
    <recommendedName>
        <fullName evidence="7">S1 motif domain-containing protein</fullName>
    </recommendedName>
</protein>
<evidence type="ECO:0000259" key="5">
    <source>
        <dbReference type="Pfam" id="PF14382"/>
    </source>
</evidence>
<feature type="domain" description="Exosome complex component N-terminal" evidence="5">
    <location>
        <begin position="14"/>
        <end position="45"/>
    </location>
</feature>
<evidence type="ECO:0000256" key="1">
    <source>
        <dbReference type="ARBA" id="ARBA00004604"/>
    </source>
</evidence>
<dbReference type="Gene3D" id="2.40.50.100">
    <property type="match status" value="1"/>
</dbReference>
<dbReference type="InterPro" id="IPR012340">
    <property type="entry name" value="NA-bd_OB-fold"/>
</dbReference>
<evidence type="ECO:0000313" key="6">
    <source>
        <dbReference type="EMBL" id="CAE4565982.1"/>
    </source>
</evidence>
<feature type="domain" description="Exosome complex component CSL4 C-terminal" evidence="4">
    <location>
        <begin position="99"/>
        <end position="139"/>
    </location>
</feature>
<dbReference type="Gene3D" id="2.40.50.140">
    <property type="entry name" value="Nucleic acid-binding proteins"/>
    <property type="match status" value="1"/>
</dbReference>
<dbReference type="EMBL" id="HBNR01008511">
    <property type="protein sequence ID" value="CAE4565982.1"/>
    <property type="molecule type" value="Transcribed_RNA"/>
</dbReference>
<keyword evidence="2" id="KW-0963">Cytoplasm</keyword>
<reference evidence="6" key="1">
    <citation type="submission" date="2021-01" db="EMBL/GenBank/DDBJ databases">
        <authorList>
            <person name="Corre E."/>
            <person name="Pelletier E."/>
            <person name="Niang G."/>
            <person name="Scheremetjew M."/>
            <person name="Finn R."/>
            <person name="Kale V."/>
            <person name="Holt S."/>
            <person name="Cochrane G."/>
            <person name="Meng A."/>
            <person name="Brown T."/>
            <person name="Cohen L."/>
        </authorList>
    </citation>
    <scope>NUCLEOTIDE SEQUENCE</scope>
    <source>
        <strain evidence="6">CCMP3105</strain>
    </source>
</reference>
<evidence type="ECO:0008006" key="7">
    <source>
        <dbReference type="Google" id="ProtNLM"/>
    </source>
</evidence>
<gene>
    <name evidence="6" type="ORF">AMON00008_LOCUS5601</name>
</gene>
<dbReference type="GO" id="GO:0005737">
    <property type="term" value="C:cytoplasm"/>
    <property type="evidence" value="ECO:0007669"/>
    <property type="project" value="TreeGrafter"/>
</dbReference>
<dbReference type="GO" id="GO:0000176">
    <property type="term" value="C:nuclear exosome (RNase complex)"/>
    <property type="evidence" value="ECO:0007669"/>
    <property type="project" value="TreeGrafter"/>
</dbReference>
<dbReference type="InterPro" id="IPR019495">
    <property type="entry name" value="EXOSC1_C"/>
</dbReference>
<dbReference type="PANTHER" id="PTHR12686">
    <property type="entry name" value="3'-5' EXORIBONUCLEASE CSL4-RELATED"/>
    <property type="match status" value="1"/>
</dbReference>
<dbReference type="InterPro" id="IPR039771">
    <property type="entry name" value="Csl4"/>
</dbReference>
<name>A0A7S4PXK6_9DINO</name>
<sequence>MAVAPELPELPCAVAPGQRLGDVEEVLAGPGTYAESGFVYASVSGEARLGPDATLEVTPAAASAGGAVPGLGTTVVAHVVRLSQERADCTIVAVGDTPLAEKFRGVIRKQDVRFFEIDKIRLVDCFRVGDFVRARVLALGDTRSYVLTTAASDTLGVIAARSAAGAALAPISWQYMKCPLTGRKEKRKVAKPY</sequence>
<dbReference type="Pfam" id="PF14382">
    <property type="entry name" value="ECR1_N"/>
    <property type="match status" value="1"/>
</dbReference>
<dbReference type="SUPFAM" id="SSF110324">
    <property type="entry name" value="Ribosomal L27 protein-like"/>
    <property type="match status" value="1"/>
</dbReference>
<comment type="subcellular location">
    <subcellularLocation>
        <location evidence="1">Nucleus</location>
        <location evidence="1">Nucleolus</location>
    </subcellularLocation>
</comment>
<accession>A0A7S4PXK6</accession>
<dbReference type="SUPFAM" id="SSF50249">
    <property type="entry name" value="Nucleic acid-binding proteins"/>
    <property type="match status" value="1"/>
</dbReference>
<dbReference type="InterPro" id="IPR025721">
    <property type="entry name" value="Exosome_cplx_N_dom"/>
</dbReference>
<dbReference type="PANTHER" id="PTHR12686:SF8">
    <property type="entry name" value="EXOSOME COMPLEX COMPONENT CSL4"/>
    <property type="match status" value="1"/>
</dbReference>